<dbReference type="InterPro" id="IPR013830">
    <property type="entry name" value="SGNH_hydro"/>
</dbReference>
<dbReference type="SUPFAM" id="SSF69318">
    <property type="entry name" value="Integrin alpha N-terminal domain"/>
    <property type="match status" value="1"/>
</dbReference>
<dbReference type="Gene3D" id="3.40.50.1110">
    <property type="entry name" value="SGNH hydrolase"/>
    <property type="match status" value="2"/>
</dbReference>
<keyword evidence="6" id="KW-1185">Reference proteome</keyword>
<feature type="signal peptide" evidence="3">
    <location>
        <begin position="1"/>
        <end position="23"/>
    </location>
</feature>
<feature type="region of interest" description="Disordered" evidence="2">
    <location>
        <begin position="995"/>
        <end position="1018"/>
    </location>
</feature>
<dbReference type="Proteomes" id="UP000799764">
    <property type="component" value="Unassembled WGS sequence"/>
</dbReference>
<dbReference type="InterPro" id="IPR036514">
    <property type="entry name" value="SGNH_hydro_sf"/>
</dbReference>
<reference evidence="5" key="1">
    <citation type="journal article" date="2020" name="Stud. Mycol.">
        <title>101 Dothideomycetes genomes: a test case for predicting lifestyles and emergence of pathogens.</title>
        <authorList>
            <person name="Haridas S."/>
            <person name="Albert R."/>
            <person name="Binder M."/>
            <person name="Bloem J."/>
            <person name="Labutti K."/>
            <person name="Salamov A."/>
            <person name="Andreopoulos B."/>
            <person name="Baker S."/>
            <person name="Barry K."/>
            <person name="Bills G."/>
            <person name="Bluhm B."/>
            <person name="Cannon C."/>
            <person name="Castanera R."/>
            <person name="Culley D."/>
            <person name="Daum C."/>
            <person name="Ezra D."/>
            <person name="Gonzalez J."/>
            <person name="Henrissat B."/>
            <person name="Kuo A."/>
            <person name="Liang C."/>
            <person name="Lipzen A."/>
            <person name="Lutzoni F."/>
            <person name="Magnuson J."/>
            <person name="Mondo S."/>
            <person name="Nolan M."/>
            <person name="Ohm R."/>
            <person name="Pangilinan J."/>
            <person name="Park H.-J."/>
            <person name="Ramirez L."/>
            <person name="Alfaro M."/>
            <person name="Sun H."/>
            <person name="Tritt A."/>
            <person name="Yoshinaga Y."/>
            <person name="Zwiers L.-H."/>
            <person name="Turgeon B."/>
            <person name="Goodwin S."/>
            <person name="Spatafora J."/>
            <person name="Crous P."/>
            <person name="Grigoriev I."/>
        </authorList>
    </citation>
    <scope>NUCLEOTIDE SEQUENCE</scope>
    <source>
        <strain evidence="5">CBS 690.94</strain>
    </source>
</reference>
<evidence type="ECO:0000313" key="5">
    <source>
        <dbReference type="EMBL" id="KAF2438288.1"/>
    </source>
</evidence>
<evidence type="ECO:0000313" key="6">
    <source>
        <dbReference type="Proteomes" id="UP000799764"/>
    </source>
</evidence>
<accession>A0A9P4P7U2</accession>
<dbReference type="PANTHER" id="PTHR30383:SF31">
    <property type="entry name" value="SGNH HYDROLASE-TYPE ESTERASE DOMAIN-CONTAINING PROTEIN-RELATED"/>
    <property type="match status" value="1"/>
</dbReference>
<dbReference type="InterPro" id="IPR028994">
    <property type="entry name" value="Integrin_alpha_N"/>
</dbReference>
<comment type="caution">
    <text evidence="5">The sequence shown here is derived from an EMBL/GenBank/DDBJ whole genome shotgun (WGS) entry which is preliminary data.</text>
</comment>
<organism evidence="5 6">
    <name type="scientific">Karstenula rhodostoma CBS 690.94</name>
    <dbReference type="NCBI Taxonomy" id="1392251"/>
    <lineage>
        <taxon>Eukaryota</taxon>
        <taxon>Fungi</taxon>
        <taxon>Dikarya</taxon>
        <taxon>Ascomycota</taxon>
        <taxon>Pezizomycotina</taxon>
        <taxon>Dothideomycetes</taxon>
        <taxon>Pleosporomycetidae</taxon>
        <taxon>Pleosporales</taxon>
        <taxon>Massarineae</taxon>
        <taxon>Didymosphaeriaceae</taxon>
        <taxon>Karstenula</taxon>
    </lineage>
</organism>
<dbReference type="EMBL" id="MU001513">
    <property type="protein sequence ID" value="KAF2438288.1"/>
    <property type="molecule type" value="Genomic_DNA"/>
</dbReference>
<evidence type="ECO:0000256" key="1">
    <source>
        <dbReference type="ARBA" id="ARBA00022729"/>
    </source>
</evidence>
<dbReference type="InterPro" id="IPR037460">
    <property type="entry name" value="SEST-like"/>
</dbReference>
<evidence type="ECO:0000256" key="3">
    <source>
        <dbReference type="SAM" id="SignalP"/>
    </source>
</evidence>
<dbReference type="InterPro" id="IPR013517">
    <property type="entry name" value="FG-GAP"/>
</dbReference>
<dbReference type="OrthoDB" id="3915838at2759"/>
<dbReference type="InterPro" id="IPR051532">
    <property type="entry name" value="Ester_Hydrolysis_Enzymes"/>
</dbReference>
<sequence>MAPSLASLLSLGLTCTLFSAISAVPIATPNAAAPSRLFRRDESLISESLQSLSKYDETILPYLTNRTSEDWGITDVERFPYWPSFDEFLETNKSMYTVSNRTFLEHLEDFDIEHGNSSTVGQLSRRQSRPLLRIMALGASITQGLDINIPEPDQGGYRQPLRQQLRSQGWEVNFIGSKKNGLFEDNENEGHPGKLIADVHQAMNPVMRTQKPNLVLINAGTNDCTQADNPALVGLPGGMEFVQGVPTRMKSMLDQIYDESKDVTVILSTLLPNFGGGNIPSYVAAANQGIRQLINNERAAGRKILLAEMDGGWFSYPADFSDTTHPNTAGYKKMASVWWGAFERANSQSYISAPIDTGLGDGGDVGGECVPQKSAFTAGPKLSNSFGANDGNYIHKSAPRGTDVQISTLFKSQMMSSWQNFHFATMSIIHPETVETPFEDLVMILDPEERTVRNLNGRPGDSYMQYKSNAGRLAEAGEQHGFQWIKVNILEDGTPECRSRGVRFGDVNGDGLSDFICINQDGEPFVSLNRGGSPPRFEFIGNIFPKPGFLQKQVRLGDIDGDGRLDYCGLKDNGDMACWRNGGRGDAPIAKFGGFWQGIVGGASGGSTFTGKGMGDIAGTRLVDINGDGRADWVWVYDNGQTRIFINQNGAKADGGGLTPHWVEAAAAHPGFGSDMSNRNEVLFGRVFGSRRADYIRVKETFHKRGSVQNVDYDTWDYDMTYFQNQGSGGTRRNGDGIRFCDMKGRGYDDMLYIYDGGMVDMYERTDSGDKPTFSTTPIRLVETAVNRKYVHVEKWFGSGRCDILTVGLTGIVNVRRNNLNGNSVSIASPVVAVATGLCAQTWSPHPYDLAVRFGDLDGDGRVDYLCMLPNGRTTGWLNKESGLETLNQVKVSVGFERQNHRWADVTGDGRVDFIWVDKHTGNVQFWRNNGFMPSIGSSMNWVGYPGNWMAGVDRGDNVRFPNLRKSSPRADYYIVNPSTGGGAIYYNDCKGGDGGVGPGPDQGAGPTNPGLPANPGDGTSPICPRTKCGEWPDMPHFIALGDSYAAGIGAGESIIDEYDSGNGCMRGSNANSRRLFYDTPSLKNKKFDFIACTGDTTQNILVDKSGPRGRPQLQILGDISSNQYSVVTLSIGGNDVGFSDVAINCLIDGHPDCEDKMQKAEGMLNSGTGPNKELKDKLKKVYASILDGMTTAEKWLIVYGYGRFFNDEDQSATPDENCDTLHFGVAAPIHVPVLNYNVPYLTLSKRRRINNAVNFLNKLIQEALSEIKSEYPGAKVRFVDMDPLYEGYRFCDKDENGRIKSFQDSGFFLAFANDMLADPNTGMPIVGPRDPNDGPKFGDLSKPSCDAEWDSLELNQKWYCMFARHTEFNCDLYPQLCQDSKRDLEGLERRQTHPGDLANQVANKAMKSGMKAFHPKSFIHMAGAALVQNQYRSWQQDNDGNCPCTE</sequence>
<dbReference type="PANTHER" id="PTHR30383">
    <property type="entry name" value="THIOESTERASE 1/PROTEASE 1/LYSOPHOSPHOLIPASE L1"/>
    <property type="match status" value="1"/>
</dbReference>
<dbReference type="CDD" id="cd01823">
    <property type="entry name" value="SEST_like"/>
    <property type="match status" value="1"/>
</dbReference>
<dbReference type="CDD" id="cd01833">
    <property type="entry name" value="XynB_like"/>
    <property type="match status" value="1"/>
</dbReference>
<dbReference type="Pfam" id="PF13472">
    <property type="entry name" value="Lipase_GDSL_2"/>
    <property type="match status" value="1"/>
</dbReference>
<name>A0A9P4P7U2_9PLEO</name>
<proteinExistence type="predicted"/>
<feature type="domain" description="SGNH hydrolase-type esterase" evidence="4">
    <location>
        <begin position="136"/>
        <end position="332"/>
    </location>
</feature>
<dbReference type="GO" id="GO:0004622">
    <property type="term" value="F:phosphatidylcholine lysophospholipase activity"/>
    <property type="evidence" value="ECO:0007669"/>
    <property type="project" value="TreeGrafter"/>
</dbReference>
<gene>
    <name evidence="5" type="ORF">P171DRAFT_171263</name>
</gene>
<protein>
    <submittedName>
        <fullName evidence="5">Carbohydrate esterase family 3 protein</fullName>
    </submittedName>
</protein>
<feature type="chain" id="PRO_5040189188" evidence="3">
    <location>
        <begin position="24"/>
        <end position="1447"/>
    </location>
</feature>
<dbReference type="Pfam" id="PF13517">
    <property type="entry name" value="FG-GAP_3"/>
    <property type="match status" value="1"/>
</dbReference>
<evidence type="ECO:0000259" key="4">
    <source>
        <dbReference type="Pfam" id="PF13472"/>
    </source>
</evidence>
<evidence type="ECO:0000256" key="2">
    <source>
        <dbReference type="SAM" id="MobiDB-lite"/>
    </source>
</evidence>
<keyword evidence="1 3" id="KW-0732">Signal</keyword>
<dbReference type="SUPFAM" id="SSF52266">
    <property type="entry name" value="SGNH hydrolase"/>
    <property type="match status" value="2"/>
</dbReference>